<keyword evidence="6" id="KW-0966">Cell projection</keyword>
<dbReference type="EMBL" id="MLAK01000783">
    <property type="protein sequence ID" value="OHT04690.1"/>
    <property type="molecule type" value="Genomic_DNA"/>
</dbReference>
<evidence type="ECO:0000256" key="5">
    <source>
        <dbReference type="ARBA" id="ARBA00023212"/>
    </source>
</evidence>
<dbReference type="InterPro" id="IPR029416">
    <property type="entry name" value="CFAP300"/>
</dbReference>
<gene>
    <name evidence="7" type="ORF">TRFO_27687</name>
</gene>
<protein>
    <recommendedName>
        <fullName evidence="3">Cilia- and flagella-associated protein 300</fullName>
    </recommendedName>
</protein>
<organism evidence="7 8">
    <name type="scientific">Tritrichomonas foetus</name>
    <dbReference type="NCBI Taxonomy" id="1144522"/>
    <lineage>
        <taxon>Eukaryota</taxon>
        <taxon>Metamonada</taxon>
        <taxon>Parabasalia</taxon>
        <taxon>Tritrichomonadida</taxon>
        <taxon>Tritrichomonadidae</taxon>
        <taxon>Tritrichomonas</taxon>
    </lineage>
</organism>
<name>A0A1J4K158_9EUKA</name>
<evidence type="ECO:0000313" key="8">
    <source>
        <dbReference type="Proteomes" id="UP000179807"/>
    </source>
</evidence>
<dbReference type="PANTHER" id="PTHR31078:SF1">
    <property type="entry name" value="CILIA- AND FLAGELLA-ASSOCIATED PROTEIN 300"/>
    <property type="match status" value="1"/>
</dbReference>
<dbReference type="AlphaFoldDB" id="A0A1J4K158"/>
<evidence type="ECO:0000256" key="1">
    <source>
        <dbReference type="ARBA" id="ARBA00004430"/>
    </source>
</evidence>
<evidence type="ECO:0000313" key="7">
    <source>
        <dbReference type="EMBL" id="OHT04690.1"/>
    </source>
</evidence>
<dbReference type="RefSeq" id="XP_068357826.1">
    <property type="nucleotide sequence ID" value="XM_068505709.1"/>
</dbReference>
<keyword evidence="8" id="KW-1185">Reference proteome</keyword>
<evidence type="ECO:0000256" key="6">
    <source>
        <dbReference type="ARBA" id="ARBA00023273"/>
    </source>
</evidence>
<dbReference type="VEuPathDB" id="TrichDB:TRFO_27687"/>
<reference evidence="7" key="1">
    <citation type="submission" date="2016-10" db="EMBL/GenBank/DDBJ databases">
        <authorList>
            <person name="Benchimol M."/>
            <person name="Almeida L.G."/>
            <person name="Vasconcelos A.T."/>
            <person name="Perreira-Neves A."/>
            <person name="Rosa I.A."/>
            <person name="Tasca T."/>
            <person name="Bogo M.R."/>
            <person name="de Souza W."/>
        </authorList>
    </citation>
    <scope>NUCLEOTIDE SEQUENCE [LARGE SCALE GENOMIC DNA]</scope>
    <source>
        <strain evidence="7">K</strain>
    </source>
</reference>
<comment type="subcellular location">
    <subcellularLocation>
        <location evidence="1">Cytoplasm</location>
        <location evidence="1">Cytoskeleton</location>
        <location evidence="1">Cilium axoneme</location>
    </subcellularLocation>
</comment>
<keyword evidence="5" id="KW-0206">Cytoskeleton</keyword>
<evidence type="ECO:0000256" key="2">
    <source>
        <dbReference type="ARBA" id="ARBA00009205"/>
    </source>
</evidence>
<keyword evidence="4" id="KW-0963">Cytoplasm</keyword>
<comment type="caution">
    <text evidence="7">The sequence shown here is derived from an EMBL/GenBank/DDBJ whole genome shotgun (WGS) entry which is preliminary data.</text>
</comment>
<dbReference type="OrthoDB" id="10259249at2759"/>
<dbReference type="GeneID" id="94840413"/>
<comment type="similarity">
    <text evidence="2">Belongs to the CFAP300 family.</text>
</comment>
<dbReference type="Pfam" id="PF14926">
    <property type="entry name" value="CFAP300"/>
    <property type="match status" value="1"/>
</dbReference>
<accession>A0A1J4K158</accession>
<evidence type="ECO:0000256" key="3">
    <source>
        <dbReference type="ARBA" id="ARBA00022174"/>
    </source>
</evidence>
<proteinExistence type="inferred from homology"/>
<sequence>MSKFEFTELAEHGFSTLNDKEKGSLILEKWGLGAMKVRTFSFTGQLPTVFDPTDFLMQFFTTKGVSMFGVESIEYETLTTNVTGRTYWKKLWSGPTKLVRDVPNHPIQKCMDKKINSIWVSDLLQTALVDDESEEYEVFTENDRKELIFYIMKALVLGGEICQYEDNWDTYEPIVISLYRDVVGQSVVKNTSGAVSIVARSFLIKKVNDTEVCTDERSFYLVVVDTIGKKVRVMNFMASI</sequence>
<dbReference type="GO" id="GO:0005930">
    <property type="term" value="C:axoneme"/>
    <property type="evidence" value="ECO:0007669"/>
    <property type="project" value="UniProtKB-SubCell"/>
</dbReference>
<dbReference type="PANTHER" id="PTHR31078">
    <property type="entry name" value="CILIA- AND FLAGELLA-ASSOCIATED PROTEIN 300"/>
    <property type="match status" value="1"/>
</dbReference>
<dbReference type="Proteomes" id="UP000179807">
    <property type="component" value="Unassembled WGS sequence"/>
</dbReference>
<evidence type="ECO:0000256" key="4">
    <source>
        <dbReference type="ARBA" id="ARBA00022490"/>
    </source>
</evidence>